<evidence type="ECO:0000256" key="2">
    <source>
        <dbReference type="ARBA" id="ARBA00009638"/>
    </source>
</evidence>
<gene>
    <name evidence="10" type="primary">engB</name>
    <name evidence="12" type="ORF">TBC1_11626</name>
</gene>
<dbReference type="PROSITE" id="PS51706">
    <property type="entry name" value="G_ENGB"/>
    <property type="match status" value="1"/>
</dbReference>
<dbReference type="NCBIfam" id="TIGR03598">
    <property type="entry name" value="GTPase_YsxC"/>
    <property type="match status" value="1"/>
</dbReference>
<dbReference type="Gene3D" id="3.40.50.300">
    <property type="entry name" value="P-loop containing nucleotide triphosphate hydrolases"/>
    <property type="match status" value="1"/>
</dbReference>
<keyword evidence="4" id="KW-0479">Metal-binding</keyword>
<keyword evidence="6" id="KW-0460">Magnesium</keyword>
<dbReference type="SUPFAM" id="SSF52540">
    <property type="entry name" value="P-loop containing nucleoside triphosphate hydrolases"/>
    <property type="match status" value="1"/>
</dbReference>
<dbReference type="AlphaFoldDB" id="A0A0S7C044"/>
<evidence type="ECO:0000256" key="7">
    <source>
        <dbReference type="ARBA" id="ARBA00023134"/>
    </source>
</evidence>
<evidence type="ECO:0000259" key="11">
    <source>
        <dbReference type="PROSITE" id="PS51706"/>
    </source>
</evidence>
<dbReference type="RefSeq" id="WP_062038369.1">
    <property type="nucleotide sequence ID" value="NZ_DF968182.1"/>
</dbReference>
<proteinExistence type="inferred from homology"/>
<evidence type="ECO:0000256" key="3">
    <source>
        <dbReference type="ARBA" id="ARBA00022618"/>
    </source>
</evidence>
<dbReference type="Pfam" id="PF01926">
    <property type="entry name" value="MMR_HSR1"/>
    <property type="match status" value="1"/>
</dbReference>
<dbReference type="InterPro" id="IPR027417">
    <property type="entry name" value="P-loop_NTPase"/>
</dbReference>
<dbReference type="STRING" id="1678841.TBC1_11626"/>
<keyword evidence="9 10" id="KW-0131">Cell cycle</keyword>
<dbReference type="Proteomes" id="UP000053091">
    <property type="component" value="Unassembled WGS sequence"/>
</dbReference>
<comment type="similarity">
    <text evidence="2 10">Belongs to the TRAFAC class TrmE-Era-EngA-EngB-Septin-like GTPase superfamily. EngB GTPase family.</text>
</comment>
<reference evidence="12" key="1">
    <citation type="journal article" date="2015" name="Genome Announc.">
        <title>Draft Genome Sequence of Bacteroidales Strain TBC1, a Novel Isolate from a Methanogenic Wastewater Treatment System.</title>
        <authorList>
            <person name="Tourlousse D.M."/>
            <person name="Matsuura N."/>
            <person name="Sun L."/>
            <person name="Toyonaga M."/>
            <person name="Kuroda K."/>
            <person name="Ohashi A."/>
            <person name="Cruz R."/>
            <person name="Yamaguchi T."/>
            <person name="Sekiguchi Y."/>
        </authorList>
    </citation>
    <scope>NUCLEOTIDE SEQUENCE [LARGE SCALE GENOMIC DNA]</scope>
    <source>
        <strain evidence="12">TBC1</strain>
    </source>
</reference>
<dbReference type="HAMAP" id="MF_00321">
    <property type="entry name" value="GTPase_EngB"/>
    <property type="match status" value="1"/>
</dbReference>
<keyword evidence="3 10" id="KW-0132">Cell division</keyword>
<evidence type="ECO:0000256" key="4">
    <source>
        <dbReference type="ARBA" id="ARBA00022723"/>
    </source>
</evidence>
<evidence type="ECO:0000256" key="5">
    <source>
        <dbReference type="ARBA" id="ARBA00022741"/>
    </source>
</evidence>
<dbReference type="FunFam" id="3.40.50.300:FF:000098">
    <property type="entry name" value="Probable GTP-binding protein EngB"/>
    <property type="match status" value="1"/>
</dbReference>
<dbReference type="InterPro" id="IPR006073">
    <property type="entry name" value="GTP-bd"/>
</dbReference>
<evidence type="ECO:0000313" key="12">
    <source>
        <dbReference type="EMBL" id="GAP42496.1"/>
    </source>
</evidence>
<evidence type="ECO:0000256" key="1">
    <source>
        <dbReference type="ARBA" id="ARBA00001946"/>
    </source>
</evidence>
<dbReference type="GO" id="GO:0005525">
    <property type="term" value="F:GTP binding"/>
    <property type="evidence" value="ECO:0007669"/>
    <property type="project" value="UniProtKB-UniRule"/>
</dbReference>
<dbReference type="GO" id="GO:0046872">
    <property type="term" value="F:metal ion binding"/>
    <property type="evidence" value="ECO:0007669"/>
    <property type="project" value="UniProtKB-KW"/>
</dbReference>
<keyword evidence="7 10" id="KW-0342">GTP-binding</keyword>
<dbReference type="InterPro" id="IPR019987">
    <property type="entry name" value="GTP-bd_ribosome_bio_YsxC"/>
</dbReference>
<dbReference type="CDD" id="cd01876">
    <property type="entry name" value="YihA_EngB"/>
    <property type="match status" value="1"/>
</dbReference>
<protein>
    <recommendedName>
        <fullName evidence="10">Probable GTP-binding protein EngB</fullName>
    </recommendedName>
</protein>
<evidence type="ECO:0000256" key="9">
    <source>
        <dbReference type="ARBA" id="ARBA00023306"/>
    </source>
</evidence>
<comment type="cofactor">
    <cofactor evidence="1">
        <name>Mg(2+)</name>
        <dbReference type="ChEBI" id="CHEBI:18420"/>
    </cofactor>
</comment>
<name>A0A0S7C044_9BACT</name>
<keyword evidence="5 10" id="KW-0547">Nucleotide-binding</keyword>
<organism evidence="12">
    <name type="scientific">Lentimicrobium saccharophilum</name>
    <dbReference type="NCBI Taxonomy" id="1678841"/>
    <lineage>
        <taxon>Bacteria</taxon>
        <taxon>Pseudomonadati</taxon>
        <taxon>Bacteroidota</taxon>
        <taxon>Bacteroidia</taxon>
        <taxon>Bacteroidales</taxon>
        <taxon>Lentimicrobiaceae</taxon>
        <taxon>Lentimicrobium</taxon>
    </lineage>
</organism>
<dbReference type="PANTHER" id="PTHR11649">
    <property type="entry name" value="MSS1/TRME-RELATED GTP-BINDING PROTEIN"/>
    <property type="match status" value="1"/>
</dbReference>
<evidence type="ECO:0000256" key="8">
    <source>
        <dbReference type="ARBA" id="ARBA00023210"/>
    </source>
</evidence>
<evidence type="ECO:0000256" key="10">
    <source>
        <dbReference type="HAMAP-Rule" id="MF_00321"/>
    </source>
</evidence>
<evidence type="ECO:0000313" key="13">
    <source>
        <dbReference type="Proteomes" id="UP000053091"/>
    </source>
</evidence>
<comment type="function">
    <text evidence="10">Necessary for normal cell division and for the maintenance of normal septation.</text>
</comment>
<dbReference type="PANTHER" id="PTHR11649:SF13">
    <property type="entry name" value="ENGB-TYPE G DOMAIN-CONTAINING PROTEIN"/>
    <property type="match status" value="1"/>
</dbReference>
<keyword evidence="8 10" id="KW-0717">Septation</keyword>
<feature type="domain" description="EngB-type G" evidence="11">
    <location>
        <begin position="22"/>
        <end position="197"/>
    </location>
</feature>
<dbReference type="GO" id="GO:0000917">
    <property type="term" value="P:division septum assembly"/>
    <property type="evidence" value="ECO:0007669"/>
    <property type="project" value="UniProtKB-KW"/>
</dbReference>
<dbReference type="PATRIC" id="fig|1678841.3.peg.710"/>
<dbReference type="InterPro" id="IPR030393">
    <property type="entry name" value="G_ENGB_dom"/>
</dbReference>
<evidence type="ECO:0000256" key="6">
    <source>
        <dbReference type="ARBA" id="ARBA00022842"/>
    </source>
</evidence>
<dbReference type="OrthoDB" id="9804921at2"/>
<dbReference type="EMBL" id="DF968182">
    <property type="protein sequence ID" value="GAP42496.1"/>
    <property type="molecule type" value="Genomic_DNA"/>
</dbReference>
<keyword evidence="13" id="KW-1185">Reference proteome</keyword>
<accession>A0A0S7C044</accession>
<sequence length="208" mass="23674">MIIRTAEFHVSNSDPAKCPEPVKPEYAFIGRSNVGKSSLINMLLERKNLARTSATPGKTRLINHFIINAEWYLVDLPGYGYARISKKEREKWELMIRKYFLKRPNLVNTFILVDARIEPKKADIEFINWFGQEQLPFSVVFTKADKLTANQLASNVADFKAKLSETWEELPSTVITSAETGEGRGELLSLISKGNEAYAAFLETERKE</sequence>